<evidence type="ECO:0000313" key="3">
    <source>
        <dbReference type="Proteomes" id="UP000663193"/>
    </source>
</evidence>
<gene>
    <name evidence="2" type="ORF">JI435_408470</name>
</gene>
<name>A0A7U2HZB8_PHANO</name>
<sequence>MESHLRYLDMYDGTRIRGIGISARFFCSAYFIGVEGFAFFFSRMGNRPGIAALH</sequence>
<organism evidence="2 3">
    <name type="scientific">Phaeosphaeria nodorum (strain SN15 / ATCC MYA-4574 / FGSC 10173)</name>
    <name type="common">Glume blotch fungus</name>
    <name type="synonym">Parastagonospora nodorum</name>
    <dbReference type="NCBI Taxonomy" id="321614"/>
    <lineage>
        <taxon>Eukaryota</taxon>
        <taxon>Fungi</taxon>
        <taxon>Dikarya</taxon>
        <taxon>Ascomycota</taxon>
        <taxon>Pezizomycotina</taxon>
        <taxon>Dothideomycetes</taxon>
        <taxon>Pleosporomycetidae</taxon>
        <taxon>Pleosporales</taxon>
        <taxon>Pleosporineae</taxon>
        <taxon>Phaeosphaeriaceae</taxon>
        <taxon>Parastagonospora</taxon>
    </lineage>
</organism>
<keyword evidence="1" id="KW-1133">Transmembrane helix</keyword>
<proteinExistence type="predicted"/>
<feature type="transmembrane region" description="Helical" evidence="1">
    <location>
        <begin position="21"/>
        <end position="41"/>
    </location>
</feature>
<evidence type="ECO:0000256" key="1">
    <source>
        <dbReference type="SAM" id="Phobius"/>
    </source>
</evidence>
<dbReference type="Proteomes" id="UP000663193">
    <property type="component" value="Chromosome 6"/>
</dbReference>
<dbReference type="AlphaFoldDB" id="A0A7U2HZB8"/>
<keyword evidence="3" id="KW-1185">Reference proteome</keyword>
<dbReference type="VEuPathDB" id="FungiDB:JI435_408470"/>
<accession>A0A7U2HZB8</accession>
<keyword evidence="1" id="KW-0472">Membrane</keyword>
<dbReference type="EMBL" id="CP069028">
    <property type="protein sequence ID" value="QRC96223.1"/>
    <property type="molecule type" value="Genomic_DNA"/>
</dbReference>
<keyword evidence="1" id="KW-0812">Transmembrane</keyword>
<protein>
    <submittedName>
        <fullName evidence="2">Uncharacterized protein</fullName>
    </submittedName>
</protein>
<reference evidence="3" key="1">
    <citation type="journal article" date="2021" name="BMC Genomics">
        <title>Chromosome-level genome assembly and manually-curated proteome of model necrotroph Parastagonospora nodorum Sn15 reveals a genome-wide trove of candidate effector homologs, and redundancy of virulence-related functions within an accessory chromosome.</title>
        <authorList>
            <person name="Bertazzoni S."/>
            <person name="Jones D.A.B."/>
            <person name="Phan H.T."/>
            <person name="Tan K.-C."/>
            <person name="Hane J.K."/>
        </authorList>
    </citation>
    <scope>NUCLEOTIDE SEQUENCE [LARGE SCALE GENOMIC DNA]</scope>
    <source>
        <strain evidence="3">SN15 / ATCC MYA-4574 / FGSC 10173)</strain>
    </source>
</reference>
<evidence type="ECO:0000313" key="2">
    <source>
        <dbReference type="EMBL" id="QRC96223.1"/>
    </source>
</evidence>